<accession>A0A388LJW4</accession>
<protein>
    <submittedName>
        <fullName evidence="2">Uncharacterized protein</fullName>
    </submittedName>
</protein>
<gene>
    <name evidence="2" type="ORF">CBR_g34917</name>
</gene>
<dbReference type="Gramene" id="GBG82541">
    <property type="protein sequence ID" value="GBG82541"/>
    <property type="gene ID" value="CBR_g34917"/>
</dbReference>
<feature type="region of interest" description="Disordered" evidence="1">
    <location>
        <begin position="480"/>
        <end position="560"/>
    </location>
</feature>
<proteinExistence type="predicted"/>
<feature type="compositionally biased region" description="Polar residues" evidence="1">
    <location>
        <begin position="480"/>
        <end position="489"/>
    </location>
</feature>
<evidence type="ECO:0000256" key="1">
    <source>
        <dbReference type="SAM" id="MobiDB-lite"/>
    </source>
</evidence>
<feature type="compositionally biased region" description="Acidic residues" evidence="1">
    <location>
        <begin position="664"/>
        <end position="697"/>
    </location>
</feature>
<dbReference type="EMBL" id="BFEA01000410">
    <property type="protein sequence ID" value="GBG82541.1"/>
    <property type="molecule type" value="Genomic_DNA"/>
</dbReference>
<sequence length="818" mass="91486">MWLAFENNEQSYELPTLKLAPLGLHKPTPRNKAQRLKPEERRDELAGQYYYAVCGQHNAVAARSFLGNGVAKKYNFERSAARMVYFSDNDFEGYFLVSSQDNKKDLKAPIRQLKLSMKDIQWQWKHNGFLRDVMENPSGKQEQVQKWREFCTVALHETPYNNLWILADPSQKRDDAIKKQKAALRSYFPPAMAGENVWKLTVEFFERWETGRLLGQDDTKWIVRKKKVKNVKSGVAYIANEKLGRKEVVYNVRVDPATRKGKKEKEEGDWFVQVPEPDTHCWKAMKSLTDNEKCRVLKKVLACEVVWVQAGSPTLPKLGKLSVQDMVHLVKCDCVFVRLCNYYQFKHERRTDADWIQRYPFLKTRSAIFKQFESRGLDAELWDGSRKYVTDSSLFKECPPYMGCDDDHSIEAMEKLAGYRKLTVDWRNKVLFVLTGSRLKSRKIALAEGIDKCWLELTEDYYELDTSPSKGVVDWKISPSSGAHGTSGSWALDSGGGKGDNAGGGTGVPPSGEGGSHDDTAPTEGSGGVAKEAFGRQQSTDPGPEDSTQSADVPTSSAGSVREMMATLVLSGSSGGRFKSAGIRTTMVEVPTQWSAAKSWSGVGLPCHDPTIDSGAGGRPRLMVLAGGAACVEPEERSSEFDKGSGEVAGLHAREGGGLMEEGKEGEEGEEGEERDEGGEEEEKEEGEEGEEEEEEGEKGLKEGGGKMGRRYWRRRTDRVGSSRTRRSSKYPEHMLQTVPGLTTKHKDMLKALGVHVEIGKKEHAIAIEECLSLLPPEKGTYQRFVTRGQAMYEKYLATRCAILRTSFLTAPHVLYSV</sequence>
<dbReference type="Proteomes" id="UP000265515">
    <property type="component" value="Unassembled WGS sequence"/>
</dbReference>
<feature type="region of interest" description="Disordered" evidence="1">
    <location>
        <begin position="635"/>
        <end position="730"/>
    </location>
</feature>
<reference evidence="2 3" key="1">
    <citation type="journal article" date="2018" name="Cell">
        <title>The Chara Genome: Secondary Complexity and Implications for Plant Terrestrialization.</title>
        <authorList>
            <person name="Nishiyama T."/>
            <person name="Sakayama H."/>
            <person name="Vries J.D."/>
            <person name="Buschmann H."/>
            <person name="Saint-Marcoux D."/>
            <person name="Ullrich K.K."/>
            <person name="Haas F.B."/>
            <person name="Vanderstraeten L."/>
            <person name="Becker D."/>
            <person name="Lang D."/>
            <person name="Vosolsobe S."/>
            <person name="Rombauts S."/>
            <person name="Wilhelmsson P.K.I."/>
            <person name="Janitza P."/>
            <person name="Kern R."/>
            <person name="Heyl A."/>
            <person name="Rumpler F."/>
            <person name="Villalobos L.I.A.C."/>
            <person name="Clay J.M."/>
            <person name="Skokan R."/>
            <person name="Toyoda A."/>
            <person name="Suzuki Y."/>
            <person name="Kagoshima H."/>
            <person name="Schijlen E."/>
            <person name="Tajeshwar N."/>
            <person name="Catarino B."/>
            <person name="Hetherington A.J."/>
            <person name="Saltykova A."/>
            <person name="Bonnot C."/>
            <person name="Breuninger H."/>
            <person name="Symeonidi A."/>
            <person name="Radhakrishnan G.V."/>
            <person name="Van Nieuwerburgh F."/>
            <person name="Deforce D."/>
            <person name="Chang C."/>
            <person name="Karol K.G."/>
            <person name="Hedrich R."/>
            <person name="Ulvskov P."/>
            <person name="Glockner G."/>
            <person name="Delwiche C.F."/>
            <person name="Petrasek J."/>
            <person name="Van de Peer Y."/>
            <person name="Friml J."/>
            <person name="Beilby M."/>
            <person name="Dolan L."/>
            <person name="Kohara Y."/>
            <person name="Sugano S."/>
            <person name="Fujiyama A."/>
            <person name="Delaux P.-M."/>
            <person name="Quint M."/>
            <person name="TheiBen G."/>
            <person name="Hagemann M."/>
            <person name="Harholt J."/>
            <person name="Dunand C."/>
            <person name="Zachgo S."/>
            <person name="Langdale J."/>
            <person name="Maumus F."/>
            <person name="Straeten D.V.D."/>
            <person name="Gould S.B."/>
            <person name="Rensing S.A."/>
        </authorList>
    </citation>
    <scope>NUCLEOTIDE SEQUENCE [LARGE SCALE GENOMIC DNA]</scope>
    <source>
        <strain evidence="2 3">S276</strain>
    </source>
</reference>
<feature type="compositionally biased region" description="Basic residues" evidence="1">
    <location>
        <begin position="708"/>
        <end position="717"/>
    </location>
</feature>
<feature type="compositionally biased region" description="Polar residues" evidence="1">
    <location>
        <begin position="536"/>
        <end position="559"/>
    </location>
</feature>
<feature type="compositionally biased region" description="Basic and acidic residues" evidence="1">
    <location>
        <begin position="635"/>
        <end position="645"/>
    </location>
</feature>
<evidence type="ECO:0000313" key="3">
    <source>
        <dbReference type="Proteomes" id="UP000265515"/>
    </source>
</evidence>
<dbReference type="STRING" id="69332.A0A388LJW4"/>
<name>A0A388LJW4_CHABU</name>
<keyword evidence="3" id="KW-1185">Reference proteome</keyword>
<evidence type="ECO:0000313" key="2">
    <source>
        <dbReference type="EMBL" id="GBG82541.1"/>
    </source>
</evidence>
<comment type="caution">
    <text evidence="2">The sequence shown here is derived from an EMBL/GenBank/DDBJ whole genome shotgun (WGS) entry which is preliminary data.</text>
</comment>
<dbReference type="AlphaFoldDB" id="A0A388LJW4"/>
<feature type="compositionally biased region" description="Gly residues" evidence="1">
    <location>
        <begin position="494"/>
        <end position="507"/>
    </location>
</feature>
<organism evidence="2 3">
    <name type="scientific">Chara braunii</name>
    <name type="common">Braun's stonewort</name>
    <dbReference type="NCBI Taxonomy" id="69332"/>
    <lineage>
        <taxon>Eukaryota</taxon>
        <taxon>Viridiplantae</taxon>
        <taxon>Streptophyta</taxon>
        <taxon>Charophyceae</taxon>
        <taxon>Charales</taxon>
        <taxon>Characeae</taxon>
        <taxon>Chara</taxon>
    </lineage>
</organism>